<dbReference type="EMBL" id="CP002623">
    <property type="protein sequence ID" value="AEI93692.1"/>
    <property type="molecule type" value="Genomic_DNA"/>
</dbReference>
<evidence type="ECO:0000259" key="1">
    <source>
        <dbReference type="Pfam" id="PF01425"/>
    </source>
</evidence>
<evidence type="ECO:0000313" key="3">
    <source>
        <dbReference type="Proteomes" id="UP000001353"/>
    </source>
</evidence>
<reference evidence="2 3" key="1">
    <citation type="journal article" date="2011" name="BMC Genomics">
        <title>Comparative genome analysis and genome-guided physiological analysis of Roseobacter litoralis.</title>
        <authorList>
            <person name="Kalhoefer D."/>
            <person name="Thole S."/>
            <person name="Voget S."/>
            <person name="Lehmann R."/>
            <person name="Liesegang H."/>
            <person name="Wollher A."/>
            <person name="Daniel R."/>
            <person name="Simon M."/>
            <person name="Brinkhoff T."/>
        </authorList>
    </citation>
    <scope>NUCLEOTIDE SEQUENCE [LARGE SCALE GENOMIC DNA]</scope>
    <source>
        <strain evidence="3">ATCC 49566 / DSM 6996 / JCM 21268 / NBRC 15278 / OCh 149</strain>
    </source>
</reference>
<dbReference type="Proteomes" id="UP000001353">
    <property type="component" value="Chromosome"/>
</dbReference>
<dbReference type="HOGENOM" id="CLU_009600_0_4_5"/>
<dbReference type="Pfam" id="PF01425">
    <property type="entry name" value="Amidase"/>
    <property type="match status" value="1"/>
</dbReference>
<sequence>MSPLDGPISQLVAAVQTGAVTPKTLVSEALARAENRNPAINAICQINPHALTEAEHVSKRLQTGETMQLAGVPVLIKDNIWVAGLRCAQGSRLFADFIAPQDAEAVRRLRVAGAVIIGISTCSEFACKGATNSPLQGITRNPVNPDLTPGGSSGGSVAAVAAGIVPLALGTDAGGSSRRPPAHTGLCGFKPMQDLIPYGPCHDEPVWGISVICPIARRMEDISLAMQSLAGLEPVPAPMLEIAASSDFGTGQALDRDVAANFDKVLGVLESAGVSVTQAQIDWPGTIKGHSILPLQCAGLADLYGDIWRETPELFDPAIAGQIETGLSFTGVDVAGAHQISHQMRETLRAALDRYGVIATPTTPCAAWPATQDAPTRIGGKPAGPRDHAAFTPQINHAGVPALSLPCGTDGEGRPLGLQLIARAGHDAELIALAGRLEPVLKEIA</sequence>
<dbReference type="AlphaFoldDB" id="F7ZHT2"/>
<dbReference type="OrthoDB" id="9777859at2"/>
<dbReference type="Gene3D" id="3.90.1300.10">
    <property type="entry name" value="Amidase signature (AS) domain"/>
    <property type="match status" value="1"/>
</dbReference>
<keyword evidence="3" id="KW-1185">Reference proteome</keyword>
<dbReference type="STRING" id="391595.RLO149_c017000"/>
<dbReference type="InterPro" id="IPR036928">
    <property type="entry name" value="AS_sf"/>
</dbReference>
<accession>F7ZHT2</accession>
<dbReference type="RefSeq" id="WP_013961625.1">
    <property type="nucleotide sequence ID" value="NC_015730.1"/>
</dbReference>
<organism evidence="2 3">
    <name type="scientific">Roseobacter litoralis (strain ATCC 49566 / DSM 6996 / JCM 21268 / NBRC 15278 / OCh 149)</name>
    <dbReference type="NCBI Taxonomy" id="391595"/>
    <lineage>
        <taxon>Bacteria</taxon>
        <taxon>Pseudomonadati</taxon>
        <taxon>Pseudomonadota</taxon>
        <taxon>Alphaproteobacteria</taxon>
        <taxon>Rhodobacterales</taxon>
        <taxon>Roseobacteraceae</taxon>
        <taxon>Roseobacter</taxon>
    </lineage>
</organism>
<dbReference type="PANTHER" id="PTHR11895">
    <property type="entry name" value="TRANSAMIDASE"/>
    <property type="match status" value="1"/>
</dbReference>
<dbReference type="KEGG" id="rli:RLO149_c017000"/>
<dbReference type="InterPro" id="IPR023631">
    <property type="entry name" value="Amidase_dom"/>
</dbReference>
<evidence type="ECO:0000313" key="2">
    <source>
        <dbReference type="EMBL" id="AEI93692.1"/>
    </source>
</evidence>
<name>F7ZHT2_ROSLO</name>
<dbReference type="GO" id="GO:0003824">
    <property type="term" value="F:catalytic activity"/>
    <property type="evidence" value="ECO:0007669"/>
    <property type="project" value="InterPro"/>
</dbReference>
<dbReference type="PANTHER" id="PTHR11895:SF151">
    <property type="entry name" value="GLUTAMYL-TRNA(GLN) AMIDOTRANSFERASE SUBUNIT A"/>
    <property type="match status" value="1"/>
</dbReference>
<proteinExistence type="predicted"/>
<dbReference type="SUPFAM" id="SSF75304">
    <property type="entry name" value="Amidase signature (AS) enzymes"/>
    <property type="match status" value="1"/>
</dbReference>
<dbReference type="eggNOG" id="COG0154">
    <property type="taxonomic scope" value="Bacteria"/>
</dbReference>
<protein>
    <submittedName>
        <fullName evidence="2">Amidase</fullName>
    </submittedName>
</protein>
<dbReference type="InterPro" id="IPR000120">
    <property type="entry name" value="Amidase"/>
</dbReference>
<gene>
    <name evidence="2" type="ordered locus">RLO149_c017000</name>
</gene>
<feature type="domain" description="Amidase" evidence="1">
    <location>
        <begin position="25"/>
        <end position="430"/>
    </location>
</feature>